<evidence type="ECO:0000256" key="11">
    <source>
        <dbReference type="RuleBase" id="RU364115"/>
    </source>
</evidence>
<dbReference type="CDD" id="cd18800">
    <property type="entry name" value="SF2_C_EcoR124I-like"/>
    <property type="match status" value="1"/>
</dbReference>
<dbReference type="InterPro" id="IPR055180">
    <property type="entry name" value="HsdR_RecA-like_helicase_dom_2"/>
</dbReference>
<comment type="function">
    <text evidence="11">Subunit R is required for both nuclease and ATPase activities, but not for modification.</text>
</comment>
<evidence type="ECO:0000313" key="14">
    <source>
        <dbReference type="Proteomes" id="UP000220005"/>
    </source>
</evidence>
<keyword evidence="4" id="KW-0540">Nuclease</keyword>
<evidence type="ECO:0000256" key="2">
    <source>
        <dbReference type="ARBA" id="ARBA00008598"/>
    </source>
</evidence>
<comment type="caution">
    <text evidence="13">The sequence shown here is derived from an EMBL/GenBank/DDBJ whole genome shotgun (WGS) entry which is preliminary data.</text>
</comment>
<evidence type="ECO:0000256" key="10">
    <source>
        <dbReference type="ARBA" id="ARBA00023125"/>
    </source>
</evidence>
<dbReference type="GO" id="GO:0009307">
    <property type="term" value="P:DNA restriction-modification system"/>
    <property type="evidence" value="ECO:0007669"/>
    <property type="project" value="UniProtKB-KW"/>
</dbReference>
<evidence type="ECO:0000256" key="9">
    <source>
        <dbReference type="ARBA" id="ARBA00022840"/>
    </source>
</evidence>
<evidence type="ECO:0000256" key="8">
    <source>
        <dbReference type="ARBA" id="ARBA00022801"/>
    </source>
</evidence>
<dbReference type="PANTHER" id="PTHR30195">
    <property type="entry name" value="TYPE I SITE-SPECIFIC DEOXYRIBONUCLEASE PROTEIN SUBUNIT M AND R"/>
    <property type="match status" value="1"/>
</dbReference>
<comment type="catalytic activity">
    <reaction evidence="1 11">
        <text>Endonucleolytic cleavage of DNA to give random double-stranded fragments with terminal 5'-phosphates, ATP is simultaneously hydrolyzed.</text>
        <dbReference type="EC" id="3.1.21.3"/>
    </reaction>
</comment>
<dbReference type="InterPro" id="IPR027417">
    <property type="entry name" value="P-loop_NTPase"/>
</dbReference>
<keyword evidence="5 11" id="KW-0547">Nucleotide-binding</keyword>
<keyword evidence="6 11" id="KW-0680">Restriction system</keyword>
<dbReference type="EMBL" id="NMTY01000004">
    <property type="protein sequence ID" value="PDX82081.1"/>
    <property type="molecule type" value="Genomic_DNA"/>
</dbReference>
<accession>A0A2A7ASP2</accession>
<evidence type="ECO:0000256" key="3">
    <source>
        <dbReference type="ARBA" id="ARBA00011296"/>
    </source>
</evidence>
<organism evidence="13 14">
    <name type="scientific">Faecalibacterium prausnitzii</name>
    <dbReference type="NCBI Taxonomy" id="853"/>
    <lineage>
        <taxon>Bacteria</taxon>
        <taxon>Bacillati</taxon>
        <taxon>Bacillota</taxon>
        <taxon>Clostridia</taxon>
        <taxon>Eubacteriales</taxon>
        <taxon>Oscillospiraceae</taxon>
        <taxon>Faecalibacterium</taxon>
    </lineage>
</organism>
<proteinExistence type="inferred from homology"/>
<dbReference type="InterPro" id="IPR004473">
    <property type="entry name" value="Restrct_endonuc_typeI_HsdR"/>
</dbReference>
<keyword evidence="10 11" id="KW-0238">DNA-binding</keyword>
<dbReference type="Gene3D" id="3.90.1570.50">
    <property type="match status" value="1"/>
</dbReference>
<dbReference type="Pfam" id="PF04313">
    <property type="entry name" value="HSDR_N"/>
    <property type="match status" value="1"/>
</dbReference>
<dbReference type="GO" id="GO:0009035">
    <property type="term" value="F:type I site-specific deoxyribonuclease activity"/>
    <property type="evidence" value="ECO:0007669"/>
    <property type="project" value="UniProtKB-EC"/>
</dbReference>
<dbReference type="InterPro" id="IPR014001">
    <property type="entry name" value="Helicase_ATP-bd"/>
</dbReference>
<dbReference type="GO" id="GO:0005524">
    <property type="term" value="F:ATP binding"/>
    <property type="evidence" value="ECO:0007669"/>
    <property type="project" value="UniProtKB-KW"/>
</dbReference>
<dbReference type="SMART" id="SM00487">
    <property type="entry name" value="DEXDc"/>
    <property type="match status" value="1"/>
</dbReference>
<dbReference type="Proteomes" id="UP000220005">
    <property type="component" value="Unassembled WGS sequence"/>
</dbReference>
<feature type="domain" description="Helicase ATP-binding" evidence="12">
    <location>
        <begin position="294"/>
        <end position="460"/>
    </location>
</feature>
<evidence type="ECO:0000256" key="1">
    <source>
        <dbReference type="ARBA" id="ARBA00000851"/>
    </source>
</evidence>
<dbReference type="RefSeq" id="WP_097838614.1">
    <property type="nucleotide sequence ID" value="NZ_NMTY01000004.1"/>
</dbReference>
<dbReference type="GO" id="GO:0003677">
    <property type="term" value="F:DNA binding"/>
    <property type="evidence" value="ECO:0007669"/>
    <property type="project" value="UniProtKB-KW"/>
</dbReference>
<dbReference type="PANTHER" id="PTHR30195:SF15">
    <property type="entry name" value="TYPE I RESTRICTION ENZYME HINDI ENDONUCLEASE SUBUNIT"/>
    <property type="match status" value="1"/>
</dbReference>
<gene>
    <name evidence="13" type="ORF">CGS58_01005</name>
</gene>
<evidence type="ECO:0000259" key="12">
    <source>
        <dbReference type="PROSITE" id="PS51192"/>
    </source>
</evidence>
<dbReference type="Pfam" id="PF22679">
    <property type="entry name" value="T1R_D3-like"/>
    <property type="match status" value="1"/>
</dbReference>
<reference evidence="13 14" key="1">
    <citation type="journal article" date="2017" name="Front. Microbiol.">
        <title>New Insights into the Diversity of the Genus Faecalibacterium.</title>
        <authorList>
            <person name="Benevides L."/>
            <person name="Burman S."/>
            <person name="Martin R."/>
            <person name="Robert V."/>
            <person name="Thomas M."/>
            <person name="Miquel S."/>
            <person name="Chain F."/>
            <person name="Sokol H."/>
            <person name="Bermudez-Humaran L.G."/>
            <person name="Morrison M."/>
            <person name="Langella P."/>
            <person name="Azevedo V.A."/>
            <person name="Chatel J.M."/>
            <person name="Soares S."/>
        </authorList>
    </citation>
    <scope>NUCLEOTIDE SEQUENCE [LARGE SCALE GENOMIC DNA]</scope>
    <source>
        <strain evidence="13 14">CNCM I 4575</strain>
    </source>
</reference>
<dbReference type="EC" id="3.1.21.3" evidence="11"/>
<keyword evidence="7" id="KW-0255">Endonuclease</keyword>
<dbReference type="AlphaFoldDB" id="A0A2A7ASP2"/>
<dbReference type="Gene3D" id="3.40.50.300">
    <property type="entry name" value="P-loop containing nucleotide triphosphate hydrolases"/>
    <property type="match status" value="2"/>
</dbReference>
<dbReference type="InterPro" id="IPR007409">
    <property type="entry name" value="Restrct_endonuc_type1_HsdR_N"/>
</dbReference>
<dbReference type="SUPFAM" id="SSF52540">
    <property type="entry name" value="P-loop containing nucleoside triphosphate hydrolases"/>
    <property type="match status" value="2"/>
</dbReference>
<evidence type="ECO:0000256" key="7">
    <source>
        <dbReference type="ARBA" id="ARBA00022759"/>
    </source>
</evidence>
<evidence type="ECO:0000256" key="5">
    <source>
        <dbReference type="ARBA" id="ARBA00022741"/>
    </source>
</evidence>
<dbReference type="NCBIfam" id="TIGR00348">
    <property type="entry name" value="hsdR"/>
    <property type="match status" value="1"/>
</dbReference>
<evidence type="ECO:0000256" key="6">
    <source>
        <dbReference type="ARBA" id="ARBA00022747"/>
    </source>
</evidence>
<dbReference type="InterPro" id="IPR051268">
    <property type="entry name" value="Type-I_R_enzyme_R_subunit"/>
</dbReference>
<evidence type="ECO:0000256" key="4">
    <source>
        <dbReference type="ARBA" id="ARBA00022722"/>
    </source>
</evidence>
<keyword evidence="8 11" id="KW-0378">Hydrolase</keyword>
<dbReference type="InterPro" id="IPR040980">
    <property type="entry name" value="SWI2_SNF2"/>
</dbReference>
<comment type="subunit">
    <text evidence="3 11">The type I restriction/modification system is composed of three polypeptides R, M and S.</text>
</comment>
<sequence>MPDHTIFNERPESQDRALKVIERLGYTIVPRSEAERKRGSRKAVLFTEELQTFLSGQTYQFGSETRYFSGGAIARAMQAVDQHSAAGLYAANKEIYELICSGKSMEEELPDGTRQSFDIRYIDFEHPENNTFQVTDEFEVERPNGRFARPDLVVLVNGIPLVVIECKKSSVDVMEGVMQNIRNWGEDYIPHLFRYAQLVMAMNPDKVLYGTCGTPAKYFVSWHEDNKDWLNDWCRKCSPDGQIREQDRALVSLLHPERLLDLIRNFIIYDNNVKKICRYKQYFAVKKCMDRILLRDNAHTRNGVVWHTQGSGKTITMIMLTKMITRESMKPESQIREPRFIMVTDRVNLDKQIRDNFIHTQMSPHRAKTGKGLIELLQDNSNTVITALVNKFEAAVKQEYCNDSKNLFLFIDEGHRTQYGKLNLYMNKVLPNAVKIAFTGTPLIQKQPKDTSRKIVPAKDTYAKFGPLIDKYTLQDAIDDKVTVPIVYEGRVIPQEVTSQQINEHLKHITVGLTEDARKDLEVKYSRFVTLAQTEQRLNMIAFDLHEHFVHYVRPKGFKAMLTCSSRAEAVQLFYKLRGLGGITPAVVITPNSAKEGDDETNTPQSLKTIAEFFRKEVDPLFKNNYDAYEDSVTGRFTDPDGDVDLLIVKDKLLTGFDAPIAAVLYVDKKLQDHTLLQAIARVNRVYTDKDFGLVVDYIGIFKKLNSALDLYSDEQSGMNLFDRTEIQSAIATINDEKTKLEALYQELWDIFDGIDRNETSANVWQERLREYDLRRDFYEKLSAFAKMVDFLYSSYELFEQVGFERAEMYRKDYLFFKKLKDSVTLRFNDSVDFSRYEDGIRQLLNTYVHAEDAKILIEPLDITNKEKMQEQLARLGSDEAKAEAIQTRQVEVMESQRYVDPIRYMTFMERINKTLQDYQEERNGEKYLSAMEKMAEDYRTGRSSVEYPENIVDDGDAKSFYGAVCAGIKKSLDGQEAEPSESLGKLALDIKAIIVGHAKRDWRDNVIVHRNMKKALDDLLFDYMEDQKLDWPLDTIDIIIDEIMMIAKKGY</sequence>
<dbReference type="PROSITE" id="PS51192">
    <property type="entry name" value="HELICASE_ATP_BIND_1"/>
    <property type="match status" value="1"/>
</dbReference>
<protein>
    <recommendedName>
        <fullName evidence="11">Type I restriction enzyme endonuclease subunit</fullName>
        <shortName evidence="11">R protein</shortName>
        <ecNumber evidence="11">3.1.21.3</ecNumber>
    </recommendedName>
    <alternativeName>
        <fullName evidence="11">Type-1 restriction enzyme R protein</fullName>
    </alternativeName>
</protein>
<dbReference type="CDD" id="cd22332">
    <property type="entry name" value="HsdR_N"/>
    <property type="match status" value="1"/>
</dbReference>
<evidence type="ECO:0000313" key="13">
    <source>
        <dbReference type="EMBL" id="PDX82081.1"/>
    </source>
</evidence>
<comment type="similarity">
    <text evidence="2 11">Belongs to the HsdR family.</text>
</comment>
<dbReference type="Pfam" id="PF18766">
    <property type="entry name" value="SWI2_SNF2"/>
    <property type="match status" value="1"/>
</dbReference>
<name>A0A2A7ASP2_9FIRM</name>
<keyword evidence="9 11" id="KW-0067">ATP-binding</keyword>